<dbReference type="RefSeq" id="WP_070323613.1">
    <property type="nucleotide sequence ID" value="NZ_CP015164.1"/>
</dbReference>
<protein>
    <recommendedName>
        <fullName evidence="1">Hedgehog/Intein (Hint) domain-containing protein</fullName>
    </recommendedName>
</protein>
<dbReference type="EMBL" id="CP015164">
    <property type="protein sequence ID" value="AOW46954.1"/>
    <property type="molecule type" value="Genomic_DNA"/>
</dbReference>
<keyword evidence="3" id="KW-1185">Reference proteome</keyword>
<reference evidence="3" key="1">
    <citation type="submission" date="2016-04" db="EMBL/GenBank/DDBJ databases">
        <authorList>
            <person name="Jeon C.O."/>
            <person name="Cho G.Y."/>
            <person name="Jeong H.I."/>
            <person name="Kim K.H."/>
        </authorList>
    </citation>
    <scope>NUCLEOTIDE SEQUENCE [LARGE SCALE GENOMIC DNA]</scope>
    <source>
        <strain evidence="3">LMG 1590</strain>
    </source>
</reference>
<dbReference type="InterPro" id="IPR028992">
    <property type="entry name" value="Hedgehog/Intein_dom"/>
</dbReference>
<name>A0A1D8QXF2_9PROT</name>
<sequence length="585" mass="60262">MSSLYGYGNTVTTSGSYTLYPVGWVLGLVSLGGAGATFEGSNVTATLDFAPTIIGAINPYSVTAEDGANVTVDVGSTVLGLLTGSTFTADGGTISLTGANIITALTGTTYNIENGGTLNLGVVQQSEISALSGAGITFGSGGGTLVVTPASGVEILTFTNIDGFGNAGATIEVPGAGYVTNATYDGSDTTITTNTGITVVVNGDYTPAANSLYQTTDGGNLYLSATAQNSTGTTGVLVCFLPGSMIRTPKGDVAVENLVVGQEVLAFAADGQPVARRITWAGKAHARTNPSAADDLAGYPVRVRANAIADGVPAADLLITPEHCLYLQGRFVPARMLVNGTSIVYDTSFAGYDYYHIETEGHAVIMANGMLTESYLDTGNRGSFTQAGPVARIGGTVKSWAQDAAAKLETSRAFVEPLFHTLAERGSTLYANTPAQPATVCAQPNLHLVTAQGHAVHPLRHENGIYTFMLPAQAAQNVFLVSRTFRPCDAEGPFVDDRRTLGVAVGQISLTSAGTHQPVTAHLNTNALEGWHAAEASGQVRWTNSHAKLPLPATLQGLCQVHVQVLATGTYTVAAHAAQAEAALA</sequence>
<dbReference type="Pfam" id="PF13403">
    <property type="entry name" value="Hint_2"/>
    <property type="match status" value="1"/>
</dbReference>
<evidence type="ECO:0000313" key="2">
    <source>
        <dbReference type="EMBL" id="AOW46954.1"/>
    </source>
</evidence>
<evidence type="ECO:0000259" key="1">
    <source>
        <dbReference type="Pfam" id="PF13403"/>
    </source>
</evidence>
<dbReference type="InterPro" id="IPR036844">
    <property type="entry name" value="Hint_dom_sf"/>
</dbReference>
<feature type="domain" description="Hedgehog/Intein (Hint)" evidence="1">
    <location>
        <begin position="238"/>
        <end position="378"/>
    </location>
</feature>
<gene>
    <name evidence="2" type="ORF">A4S02_09465</name>
</gene>
<evidence type="ECO:0000313" key="3">
    <source>
        <dbReference type="Proteomes" id="UP000175973"/>
    </source>
</evidence>
<accession>A0A1D8QXF2</accession>
<organism evidence="2 3">
    <name type="scientific">Acetobacter ascendens</name>
    <dbReference type="NCBI Taxonomy" id="481146"/>
    <lineage>
        <taxon>Bacteria</taxon>
        <taxon>Pseudomonadati</taxon>
        <taxon>Pseudomonadota</taxon>
        <taxon>Alphaproteobacteria</taxon>
        <taxon>Acetobacterales</taxon>
        <taxon>Acetobacteraceae</taxon>
        <taxon>Acetobacter</taxon>
    </lineage>
</organism>
<dbReference type="KEGG" id="aasc:A4S02_09465"/>
<dbReference type="AlphaFoldDB" id="A0A1D8QXF2"/>
<dbReference type="SUPFAM" id="SSF51294">
    <property type="entry name" value="Hedgehog/intein (Hint) domain"/>
    <property type="match status" value="1"/>
</dbReference>
<proteinExistence type="predicted"/>
<dbReference type="Gene3D" id="2.170.16.10">
    <property type="entry name" value="Hedgehog/Intein (Hint) domain"/>
    <property type="match status" value="1"/>
</dbReference>
<dbReference type="Proteomes" id="UP000175973">
    <property type="component" value="Chromosome"/>
</dbReference>